<dbReference type="Proteomes" id="UP001596266">
    <property type="component" value="Unassembled WGS sequence"/>
</dbReference>
<name>A0ABW1X077_9ACTN</name>
<dbReference type="PANTHER" id="PTHR36175:SF1">
    <property type="entry name" value="CYANOPHYCINASE"/>
    <property type="match status" value="1"/>
</dbReference>
<dbReference type="EMBL" id="JBHSUA010000015">
    <property type="protein sequence ID" value="MFC6396736.1"/>
    <property type="molecule type" value="Genomic_DNA"/>
</dbReference>
<gene>
    <name evidence="5" type="ORF">ACFP57_07010</name>
</gene>
<evidence type="ECO:0000256" key="1">
    <source>
        <dbReference type="ARBA" id="ARBA00006534"/>
    </source>
</evidence>
<evidence type="ECO:0000256" key="2">
    <source>
        <dbReference type="ARBA" id="ARBA00022670"/>
    </source>
</evidence>
<protein>
    <submittedName>
        <fullName evidence="5">Type 1 glutamine amidotransferase-like domain-containing protein</fullName>
    </submittedName>
</protein>
<dbReference type="RefSeq" id="WP_343884267.1">
    <property type="nucleotide sequence ID" value="NZ_BAAAKI010000001.1"/>
</dbReference>
<dbReference type="Gene3D" id="3.40.50.880">
    <property type="match status" value="1"/>
</dbReference>
<keyword evidence="6" id="KW-1185">Reference proteome</keyword>
<dbReference type="Pfam" id="PF03575">
    <property type="entry name" value="Peptidase_S51"/>
    <property type="match status" value="1"/>
</dbReference>
<keyword evidence="3" id="KW-0378">Hydrolase</keyword>
<dbReference type="InterPro" id="IPR029062">
    <property type="entry name" value="Class_I_gatase-like"/>
</dbReference>
<evidence type="ECO:0000313" key="5">
    <source>
        <dbReference type="EMBL" id="MFC6396736.1"/>
    </source>
</evidence>
<organism evidence="5 6">
    <name type="scientific">Luteococcus sanguinis</name>
    <dbReference type="NCBI Taxonomy" id="174038"/>
    <lineage>
        <taxon>Bacteria</taxon>
        <taxon>Bacillati</taxon>
        <taxon>Actinomycetota</taxon>
        <taxon>Actinomycetes</taxon>
        <taxon>Propionibacteriales</taxon>
        <taxon>Propionibacteriaceae</taxon>
        <taxon>Luteococcus</taxon>
    </lineage>
</organism>
<keyword evidence="4" id="KW-0720">Serine protease</keyword>
<proteinExistence type="inferred from homology"/>
<comment type="similarity">
    <text evidence="1">Belongs to the peptidase S51 family.</text>
</comment>
<dbReference type="InterPro" id="IPR005320">
    <property type="entry name" value="Peptidase_S51"/>
</dbReference>
<evidence type="ECO:0000256" key="4">
    <source>
        <dbReference type="ARBA" id="ARBA00022825"/>
    </source>
</evidence>
<sequence>MTMFLVGGGPSDGLGVVHDEFVAAARKRGTRIGIALLGSADEVSEFLDEYAEPIRSRFAEAELVPIYLDDEPEPAQNATVWPDDLERLAGLVVAGGWTPGYLTALLPRRDAIARLVRGGAPYLGFSAGSMVVSKHALVGGWQFRGRQVAPEVWGEGLEEVELRDGLGLVGITVDVHTNVLHLDRMVAALEQGRIHHGITIDEDTCLVVDVPDGRTRVEGSQRIHWLSREGGATVIRHESTAAEKGRHAQFVRDEAERRAAEQAQAEASAVVEVRASDAVTGPVDGTTQAIDATLPPQE</sequence>
<dbReference type="PANTHER" id="PTHR36175">
    <property type="entry name" value="CYANOPHYCINASE"/>
    <property type="match status" value="1"/>
</dbReference>
<evidence type="ECO:0000256" key="3">
    <source>
        <dbReference type="ARBA" id="ARBA00022801"/>
    </source>
</evidence>
<accession>A0ABW1X077</accession>
<evidence type="ECO:0000313" key="6">
    <source>
        <dbReference type="Proteomes" id="UP001596266"/>
    </source>
</evidence>
<reference evidence="6" key="1">
    <citation type="journal article" date="2019" name="Int. J. Syst. Evol. Microbiol.">
        <title>The Global Catalogue of Microorganisms (GCM) 10K type strain sequencing project: providing services to taxonomists for standard genome sequencing and annotation.</title>
        <authorList>
            <consortium name="The Broad Institute Genomics Platform"/>
            <consortium name="The Broad Institute Genome Sequencing Center for Infectious Disease"/>
            <person name="Wu L."/>
            <person name="Ma J."/>
        </authorList>
    </citation>
    <scope>NUCLEOTIDE SEQUENCE [LARGE SCALE GENOMIC DNA]</scope>
    <source>
        <strain evidence="6">CGMCC 1.15277</strain>
    </source>
</reference>
<dbReference type="SUPFAM" id="SSF52317">
    <property type="entry name" value="Class I glutamine amidotransferase-like"/>
    <property type="match status" value="1"/>
</dbReference>
<comment type="caution">
    <text evidence="5">The sequence shown here is derived from an EMBL/GenBank/DDBJ whole genome shotgun (WGS) entry which is preliminary data.</text>
</comment>
<keyword evidence="2" id="KW-0645">Protease</keyword>